<dbReference type="InterPro" id="IPR041413">
    <property type="entry name" value="MLTR_LBD"/>
</dbReference>
<dbReference type="Pfam" id="PF17765">
    <property type="entry name" value="MLTR_LBD"/>
    <property type="match status" value="1"/>
</dbReference>
<feature type="compositionally biased region" description="Polar residues" evidence="1">
    <location>
        <begin position="33"/>
        <end position="43"/>
    </location>
</feature>
<dbReference type="PROSITE" id="PS50943">
    <property type="entry name" value="HTH_CROC1"/>
    <property type="match status" value="1"/>
</dbReference>
<dbReference type="InterPro" id="IPR010982">
    <property type="entry name" value="Lambda_DNA-bd_dom_sf"/>
</dbReference>
<dbReference type="Proteomes" id="UP000501849">
    <property type="component" value="Chromosome"/>
</dbReference>
<reference evidence="3 4" key="1">
    <citation type="submission" date="2019-04" db="EMBL/GenBank/DDBJ databases">
        <title>Draft, Whole-Genome Sequence of the Anthracene-degrading Mycobacterium frederiksbergense LB501T, Isolated from a Polycyclic Aromatic Hydrocarbon (PAH)-Contaminated Soil.</title>
        <authorList>
            <person name="Augelletti F."/>
        </authorList>
    </citation>
    <scope>NUCLEOTIDE SEQUENCE [LARGE SCALE GENOMIC DNA]</scope>
    <source>
        <strain evidence="3 4">LB 501T</strain>
    </source>
</reference>
<evidence type="ECO:0000259" key="2">
    <source>
        <dbReference type="PROSITE" id="PS50943"/>
    </source>
</evidence>
<accession>A0A6H0S2U7</accession>
<dbReference type="CDD" id="cd00093">
    <property type="entry name" value="HTH_XRE"/>
    <property type="match status" value="1"/>
</dbReference>
<proteinExistence type="predicted"/>
<dbReference type="AlphaFoldDB" id="A0A6H0S2U7"/>
<feature type="compositionally biased region" description="Polar residues" evidence="1">
    <location>
        <begin position="1"/>
        <end position="15"/>
    </location>
</feature>
<dbReference type="GO" id="GO:0003677">
    <property type="term" value="F:DNA binding"/>
    <property type="evidence" value="ECO:0007669"/>
    <property type="project" value="InterPro"/>
</dbReference>
<dbReference type="PANTHER" id="PTHR35010">
    <property type="entry name" value="BLL4672 PROTEIN-RELATED"/>
    <property type="match status" value="1"/>
</dbReference>
<dbReference type="SUPFAM" id="SSF47413">
    <property type="entry name" value="lambda repressor-like DNA-binding domains"/>
    <property type="match status" value="1"/>
</dbReference>
<protein>
    <submittedName>
        <fullName evidence="3">XRE family transcriptional regulator</fullName>
    </submittedName>
</protein>
<organism evidence="3 4">
    <name type="scientific">Mycolicibacterium frederiksbergense</name>
    <dbReference type="NCBI Taxonomy" id="117567"/>
    <lineage>
        <taxon>Bacteria</taxon>
        <taxon>Bacillati</taxon>
        <taxon>Actinomycetota</taxon>
        <taxon>Actinomycetes</taxon>
        <taxon>Mycobacteriales</taxon>
        <taxon>Mycobacteriaceae</taxon>
        <taxon>Mycolicibacterium</taxon>
    </lineage>
</organism>
<feature type="domain" description="HTH cro/C1-type" evidence="2">
    <location>
        <begin position="87"/>
        <end position="138"/>
    </location>
</feature>
<sequence length="333" mass="36084">MWDTGFNRSSPASTNAPPPRCATRWPPRPLPTSCATPWPNSRSAAERRSTVAPDNSPSERNQLGDFLRAQRARVSPHEVGLPAVGGRRVLGLRREEVAVLSGVSADYYARLEQGRERTPSAQVIDAICRAIHLRADAREHAFRLAKLSPTAERTTETISPELLQTMAAFPRAAAYVTNPAFRVLTANPAATALIAPLQRRDPNVLAALFLDPAAQDFYVNWSDVIKASVSALRLSQGAAPADPEVAALIARLHRDSADFRQLWDDHAVAGLTVTQKTIRHPDVGLLHLSYQTFDVRSSPGQQLTVATAAPGSPSADALALLGALDATRRHERI</sequence>
<evidence type="ECO:0000256" key="1">
    <source>
        <dbReference type="SAM" id="MobiDB-lite"/>
    </source>
</evidence>
<gene>
    <name evidence="3" type="ORF">EXE63_12860</name>
</gene>
<dbReference type="Gene3D" id="3.30.450.180">
    <property type="match status" value="1"/>
</dbReference>
<dbReference type="Pfam" id="PF13560">
    <property type="entry name" value="HTH_31"/>
    <property type="match status" value="1"/>
</dbReference>
<name>A0A6H0S2U7_9MYCO</name>
<dbReference type="InterPro" id="IPR001387">
    <property type="entry name" value="Cro/C1-type_HTH"/>
</dbReference>
<dbReference type="EMBL" id="CP038799">
    <property type="protein sequence ID" value="QIV81688.1"/>
    <property type="molecule type" value="Genomic_DNA"/>
</dbReference>
<dbReference type="KEGG" id="mfre:EXE63_12860"/>
<dbReference type="PANTHER" id="PTHR35010:SF2">
    <property type="entry name" value="BLL4672 PROTEIN"/>
    <property type="match status" value="1"/>
</dbReference>
<dbReference type="Gene3D" id="1.10.260.40">
    <property type="entry name" value="lambda repressor-like DNA-binding domains"/>
    <property type="match status" value="1"/>
</dbReference>
<keyword evidence="4" id="KW-1185">Reference proteome</keyword>
<feature type="compositionally biased region" description="Polar residues" evidence="1">
    <location>
        <begin position="52"/>
        <end position="61"/>
    </location>
</feature>
<feature type="region of interest" description="Disordered" evidence="1">
    <location>
        <begin position="1"/>
        <end position="61"/>
    </location>
</feature>
<evidence type="ECO:0000313" key="4">
    <source>
        <dbReference type="Proteomes" id="UP000501849"/>
    </source>
</evidence>
<dbReference type="SMART" id="SM00530">
    <property type="entry name" value="HTH_XRE"/>
    <property type="match status" value="1"/>
</dbReference>
<evidence type="ECO:0000313" key="3">
    <source>
        <dbReference type="EMBL" id="QIV81688.1"/>
    </source>
</evidence>
<feature type="compositionally biased region" description="Pro residues" evidence="1">
    <location>
        <begin position="16"/>
        <end position="30"/>
    </location>
</feature>